<dbReference type="InterPro" id="IPR051970">
    <property type="entry name" value="TEL2_Regulation"/>
</dbReference>
<protein>
    <recommendedName>
        <fullName evidence="3">Telomere length regulation protein conserved domain-containing protein</fullName>
    </recommendedName>
</protein>
<dbReference type="PANTHER" id="PTHR15830">
    <property type="entry name" value="TELOMERE LENGTH REGULATION PROTEIN TEL2 FAMILY MEMBER"/>
    <property type="match status" value="1"/>
</dbReference>
<dbReference type="AlphaFoldDB" id="A0A127Z9J6"/>
<dbReference type="InterPro" id="IPR038528">
    <property type="entry name" value="TEL2_C_sf"/>
</dbReference>
<accession>A0A127Z9J6</accession>
<proteinExistence type="inferred from homology"/>
<dbReference type="GO" id="GO:0042162">
    <property type="term" value="F:telomeric DNA binding"/>
    <property type="evidence" value="ECO:0007669"/>
    <property type="project" value="TreeGrafter"/>
</dbReference>
<name>A0A127Z9J6_9BASI</name>
<feature type="compositionally biased region" description="Low complexity" evidence="2">
    <location>
        <begin position="641"/>
        <end position="667"/>
    </location>
</feature>
<feature type="region of interest" description="Disordered" evidence="2">
    <location>
        <begin position="581"/>
        <end position="667"/>
    </location>
</feature>
<feature type="region of interest" description="Disordered" evidence="2">
    <location>
        <begin position="679"/>
        <end position="727"/>
    </location>
</feature>
<dbReference type="InterPro" id="IPR019337">
    <property type="entry name" value="Telomere_length_regulation_dom"/>
</dbReference>
<dbReference type="PANTHER" id="PTHR15830:SF10">
    <property type="entry name" value="TELOMERE LENGTH REGULATION PROTEIN TEL2 HOMOLOG"/>
    <property type="match status" value="1"/>
</dbReference>
<gene>
    <name evidence="4" type="ORF">SPSC_01428</name>
</gene>
<dbReference type="Pfam" id="PF10193">
    <property type="entry name" value="Telomere_reg-2"/>
    <property type="match status" value="1"/>
</dbReference>
<feature type="compositionally biased region" description="Basic residues" evidence="2">
    <location>
        <begin position="581"/>
        <end position="590"/>
    </location>
</feature>
<evidence type="ECO:0000259" key="3">
    <source>
        <dbReference type="Pfam" id="PF10193"/>
    </source>
</evidence>
<sequence length="1061" mass="114624">MDRTQPADHRQLRREFKEVMEGVKRFDSPEEVIATFTAPLVRLVGEEGLPPSLRPFAGSSIATSSSSKSDTVDVLLTESVQEALLSRIALDWTPALDSTQLTDLINTWLFAPTTHSHTQGLIQQCSLRTISRLLSSSSTQHPSTLTLLEQLCVRALTRLSLASLLASVSAERNKARADVAWTETLRLLSALPDRLANATQGRIPTGFAGKWIERVLVSGLVDCLTRPWDEVRAGRLKDVIVRLDRMGYLSRAVDTEGSGFWSTFLRVAAQEKGAAVNWARLRAKLGSALRVKLDLALVETLQYLLVVQKKLPTGLVTIEERGKAGTEGSAFLGQSSQEGVAAVTVILRTLLSDCITGNSGSTSDSSDTDDDDDSPTSRTINLFKTVALSPNQSPLLAWSWSTYLASQPSPTLLHTSLETALSRWADTTRIKRSLLTEELFLTTLIICLLASLPPSTPADTLLPAIARSRSVLDGVSSHLEHSDPTVRRLGMLVAEVLSAKTAEGGKALNFGSRMWNGQGEGREKVRVLRALSDAWDYHRGAIEGLQSKWGGGAFVEAVKGLGVKSMVGVAAEEKEQVVVRSRKVGKPKTRRLPERVEPPSRFNKSGKAARPLITMLDSDDEGDGQGKAVLRSSPPLKMFSQHRPSSRQSSSSSSTSSDDSDSDVAPASTDIHRLAASLSGLSPNSAPHHPPQPSLSHRKPSHPSPPSSITDFETNPESHAPQFHTKTPTPIYISQLSPLLRSSSRSDIRLALHTAAPLIQRKTSPLFGGEIAEIAVDLCLTLIALHDNFGIRGFERMRRDAVCALAVAAPKVVVGVLVEQGFGSQYSDVQRVGMWSGVVEGAIVLSGGAGVGVKWVGGGKRVVEMVDPSTTAERRKVVDEWSQIAGEVFIFPLLNRFLAYQTYHSSTRHRGSGTSALFNPPTQAIFLDTLTILLSLSPPQTLFQAAPSLLELLSSTTSTTATTSSALTCSTLTLLALVLERSLENPTPLLLLLRGECGKWLGVLLEFTQEVFRSKEGKGGVEEGGGLGRKVLARAAAVLLLMERVEQAREEEVRKLVGFVA</sequence>
<comment type="similarity">
    <text evidence="1">Belongs to the TEL2 family.</text>
</comment>
<dbReference type="OrthoDB" id="10254187at2759"/>
<dbReference type="EMBL" id="LK056657">
    <property type="protein sequence ID" value="CDU22798.1"/>
    <property type="molecule type" value="Genomic_DNA"/>
</dbReference>
<organism evidence="4">
    <name type="scientific">Sporisorium scitamineum</name>
    <dbReference type="NCBI Taxonomy" id="49012"/>
    <lineage>
        <taxon>Eukaryota</taxon>
        <taxon>Fungi</taxon>
        <taxon>Dikarya</taxon>
        <taxon>Basidiomycota</taxon>
        <taxon>Ustilaginomycotina</taxon>
        <taxon>Ustilaginomycetes</taxon>
        <taxon>Ustilaginales</taxon>
        <taxon>Ustilaginaceae</taxon>
        <taxon>Sporisorium</taxon>
    </lineage>
</organism>
<dbReference type="GO" id="GO:0051879">
    <property type="term" value="F:Hsp90 protein binding"/>
    <property type="evidence" value="ECO:0007669"/>
    <property type="project" value="TreeGrafter"/>
</dbReference>
<dbReference type="GO" id="GO:0051083">
    <property type="term" value="P:'de novo' cotranslational protein folding"/>
    <property type="evidence" value="ECO:0007669"/>
    <property type="project" value="TreeGrafter"/>
</dbReference>
<reference evidence="4" key="1">
    <citation type="submission" date="2014-06" db="EMBL/GenBank/DDBJ databases">
        <authorList>
            <person name="Ju J."/>
            <person name="Zhang J."/>
        </authorList>
    </citation>
    <scope>NUCLEOTIDE SEQUENCE</scope>
    <source>
        <strain evidence="4">SscI8</strain>
    </source>
</reference>
<evidence type="ECO:0000256" key="1">
    <source>
        <dbReference type="ARBA" id="ARBA00006133"/>
    </source>
</evidence>
<evidence type="ECO:0000256" key="2">
    <source>
        <dbReference type="SAM" id="MobiDB-lite"/>
    </source>
</evidence>
<dbReference type="GO" id="GO:0005829">
    <property type="term" value="C:cytosol"/>
    <property type="evidence" value="ECO:0007669"/>
    <property type="project" value="TreeGrafter"/>
</dbReference>
<dbReference type="Gene3D" id="1.25.40.720">
    <property type="entry name" value="Telomere length regulation protein 2, C-terminal domain"/>
    <property type="match status" value="1"/>
</dbReference>
<feature type="domain" description="Telomere length regulation protein conserved" evidence="3">
    <location>
        <begin position="730"/>
        <end position="842"/>
    </location>
</feature>
<evidence type="ECO:0000313" key="4">
    <source>
        <dbReference type="EMBL" id="CDU22798.1"/>
    </source>
</evidence>